<sequence length="65" mass="6903">MHLIVTAEGYPVEASLTPGSAGDTKHLRSFEIDLSEGAVLYGDEASGEYFIEDLLAEACGIEPCL</sequence>
<accession>A0A9X2UAL7</accession>
<dbReference type="EMBL" id="JANUBB010000011">
    <property type="protein sequence ID" value="MCS3952707.1"/>
    <property type="molecule type" value="Genomic_DNA"/>
</dbReference>
<evidence type="ECO:0000313" key="2">
    <source>
        <dbReference type="Proteomes" id="UP001155010"/>
    </source>
</evidence>
<dbReference type="AlphaFoldDB" id="A0A9X2UAL7"/>
<name>A0A9X2UAL7_9BACT</name>
<reference evidence="1" key="1">
    <citation type="submission" date="2022-08" db="EMBL/GenBank/DDBJ databases">
        <title>Genomic Encyclopedia of Type Strains, Phase V (KMG-V): Genome sequencing to study the core and pangenomes of soil and plant-associated prokaryotes.</title>
        <authorList>
            <person name="Whitman W."/>
        </authorList>
    </citation>
    <scope>NUCLEOTIDE SEQUENCE</scope>
    <source>
        <strain evidence="1">SP2017</strain>
    </source>
</reference>
<proteinExistence type="predicted"/>
<comment type="caution">
    <text evidence="1">The sequence shown here is derived from an EMBL/GenBank/DDBJ whole genome shotgun (WGS) entry which is preliminary data.</text>
</comment>
<evidence type="ECO:0000313" key="1">
    <source>
        <dbReference type="EMBL" id="MCS3952707.1"/>
    </source>
</evidence>
<protein>
    <submittedName>
        <fullName evidence="1">Uncharacterized protein</fullName>
    </submittedName>
</protein>
<gene>
    <name evidence="1" type="ORF">GGP83_002680</name>
</gene>
<dbReference type="Proteomes" id="UP001155010">
    <property type="component" value="Unassembled WGS sequence"/>
</dbReference>
<organism evidence="1 2">
    <name type="scientific">Salinibacter ruber</name>
    <dbReference type="NCBI Taxonomy" id="146919"/>
    <lineage>
        <taxon>Bacteria</taxon>
        <taxon>Pseudomonadati</taxon>
        <taxon>Rhodothermota</taxon>
        <taxon>Rhodothermia</taxon>
        <taxon>Rhodothermales</taxon>
        <taxon>Salinibacteraceae</taxon>
        <taxon>Salinibacter</taxon>
    </lineage>
</organism>